<dbReference type="PROSITE" id="PS52050">
    <property type="entry name" value="WYL"/>
    <property type="match status" value="1"/>
</dbReference>
<dbReference type="InterPro" id="IPR028349">
    <property type="entry name" value="PafC-like"/>
</dbReference>
<dbReference type="InterPro" id="IPR057727">
    <property type="entry name" value="WCX_dom"/>
</dbReference>
<evidence type="ECO:0000313" key="4">
    <source>
        <dbReference type="EMBL" id="SMG30296.1"/>
    </source>
</evidence>
<dbReference type="GO" id="GO:0000502">
    <property type="term" value="C:proteasome complex"/>
    <property type="evidence" value="ECO:0007669"/>
    <property type="project" value="UniProtKB-KW"/>
</dbReference>
<dbReference type="OrthoDB" id="5174471at2"/>
<dbReference type="Pfam" id="PF13280">
    <property type="entry name" value="WYL"/>
    <property type="match status" value="1"/>
</dbReference>
<dbReference type="EMBL" id="FXAR01000006">
    <property type="protein sequence ID" value="SMG30296.1"/>
    <property type="molecule type" value="Genomic_DNA"/>
</dbReference>
<evidence type="ECO:0000259" key="2">
    <source>
        <dbReference type="Pfam" id="PF19187"/>
    </source>
</evidence>
<organism evidence="4 5">
    <name type="scientific">Corynebacterium pollutisoli</name>
    <dbReference type="NCBI Taxonomy" id="1610489"/>
    <lineage>
        <taxon>Bacteria</taxon>
        <taxon>Bacillati</taxon>
        <taxon>Actinomycetota</taxon>
        <taxon>Actinomycetes</taxon>
        <taxon>Mycobacteriales</taxon>
        <taxon>Corynebacteriaceae</taxon>
        <taxon>Corynebacterium</taxon>
    </lineage>
</organism>
<dbReference type="InterPro" id="IPR051534">
    <property type="entry name" value="CBASS_pafABC_assoc_protein"/>
</dbReference>
<dbReference type="STRING" id="1610489.SAMN06295981_1833"/>
<dbReference type="PANTHER" id="PTHR34580">
    <property type="match status" value="1"/>
</dbReference>
<keyword evidence="5" id="KW-1185">Reference proteome</keyword>
<dbReference type="InterPro" id="IPR026881">
    <property type="entry name" value="WYL_dom"/>
</dbReference>
<dbReference type="AlphaFoldDB" id="A0A1X7JPU7"/>
<dbReference type="PANTHER" id="PTHR34580:SF1">
    <property type="entry name" value="PROTEIN PAFC"/>
    <property type="match status" value="1"/>
</dbReference>
<dbReference type="InterPro" id="IPR043839">
    <property type="entry name" value="PafC_HTH"/>
</dbReference>
<feature type="domain" description="PafC HTH" evidence="2">
    <location>
        <begin position="13"/>
        <end position="124"/>
    </location>
</feature>
<accession>A0A1X7JPU7</accession>
<proteinExistence type="predicted"/>
<sequence length="332" mass="36797">MSRSTDSAGKLDSIVRALNLLPYFQAHPDRSLMEAAKDLGRDPAELQEEINRLRCCGVGTWPEELVDLEADWTRVSITNSQGMDRPLRLTPTEAGALLLTLESLEGMPGLTDREAVISAAAKLRGIMDDRAVAIFDTLAVEDPAESTPQEVLREAVTAGRRVAFTYWSQSSDTTTRREVDPAKIFVTEGETYLTAWDRDADQHKNFRADRMTDVEILPEPATPHLDELPFDPADPFGYRMIAAQAELLIQPQHTWLADYFPITLGETAADGRVHARMPVGSQDWFIRFALGQSDRLTVTGPEDLVAEVRRSAVAALTAYDQGSTFDSNRAFS</sequence>
<reference evidence="5" key="1">
    <citation type="submission" date="2017-04" db="EMBL/GenBank/DDBJ databases">
        <authorList>
            <person name="Varghese N."/>
            <person name="Submissions S."/>
        </authorList>
    </citation>
    <scope>NUCLEOTIDE SEQUENCE [LARGE SCALE GENOMIC DNA]</scope>
    <source>
        <strain evidence="5">VDS</strain>
    </source>
</reference>
<evidence type="ECO:0000259" key="1">
    <source>
        <dbReference type="Pfam" id="PF13280"/>
    </source>
</evidence>
<dbReference type="Proteomes" id="UP000193309">
    <property type="component" value="Unassembled WGS sequence"/>
</dbReference>
<dbReference type="PIRSF" id="PIRSF016838">
    <property type="entry name" value="PafC"/>
    <property type="match status" value="1"/>
</dbReference>
<feature type="domain" description="WCX" evidence="3">
    <location>
        <begin position="247"/>
        <end position="316"/>
    </location>
</feature>
<keyword evidence="4" id="KW-0647">Proteasome</keyword>
<evidence type="ECO:0000313" key="5">
    <source>
        <dbReference type="Proteomes" id="UP000193309"/>
    </source>
</evidence>
<evidence type="ECO:0000259" key="3">
    <source>
        <dbReference type="Pfam" id="PF25583"/>
    </source>
</evidence>
<protein>
    <submittedName>
        <fullName evidence="4">Proteasome accessory factor C</fullName>
    </submittedName>
</protein>
<name>A0A1X7JPU7_9CORY</name>
<gene>
    <name evidence="4" type="ORF">SAMN06295981_1833</name>
</gene>
<feature type="domain" description="WYL" evidence="1">
    <location>
        <begin position="150"/>
        <end position="216"/>
    </location>
</feature>
<dbReference type="RefSeq" id="WP_085549941.1">
    <property type="nucleotide sequence ID" value="NZ_FXAR01000006.1"/>
</dbReference>
<dbReference type="Pfam" id="PF19187">
    <property type="entry name" value="HTH_PafC"/>
    <property type="match status" value="1"/>
</dbReference>
<dbReference type="Pfam" id="PF25583">
    <property type="entry name" value="WCX"/>
    <property type="match status" value="1"/>
</dbReference>